<feature type="coiled-coil region" evidence="3">
    <location>
        <begin position="8"/>
        <end position="35"/>
    </location>
</feature>
<evidence type="ECO:0000256" key="3">
    <source>
        <dbReference type="SAM" id="Coils"/>
    </source>
</evidence>
<keyword evidence="2" id="KW-0326">Glycosidase</keyword>
<dbReference type="Pfam" id="PF02449">
    <property type="entry name" value="Glyco_hydro_42"/>
    <property type="match status" value="1"/>
</dbReference>
<organism evidence="5 6">
    <name type="scientific">Flavivirga algicola</name>
    <dbReference type="NCBI Taxonomy" id="2729136"/>
    <lineage>
        <taxon>Bacteria</taxon>
        <taxon>Pseudomonadati</taxon>
        <taxon>Bacteroidota</taxon>
        <taxon>Flavobacteriia</taxon>
        <taxon>Flavobacteriales</taxon>
        <taxon>Flavobacteriaceae</taxon>
        <taxon>Flavivirga</taxon>
    </lineage>
</organism>
<feature type="domain" description="Glycoside hydrolase family 42 N-terminal" evidence="4">
    <location>
        <begin position="196"/>
        <end position="428"/>
    </location>
</feature>
<evidence type="ECO:0000256" key="2">
    <source>
        <dbReference type="ARBA" id="ARBA00023295"/>
    </source>
</evidence>
<accession>A0ABX1RXF2</accession>
<name>A0ABX1RXF2_9FLAO</name>
<dbReference type="Gene3D" id="3.40.50.880">
    <property type="match status" value="1"/>
</dbReference>
<reference evidence="5 6" key="1">
    <citation type="submission" date="2020-04" db="EMBL/GenBank/DDBJ databases">
        <title>A Flavivirga sp. nov.</title>
        <authorList>
            <person name="Sun X."/>
        </authorList>
    </citation>
    <scope>NUCLEOTIDE SEQUENCE [LARGE SCALE GENOMIC DNA]</scope>
    <source>
        <strain evidence="5 6">Y03</strain>
    </source>
</reference>
<evidence type="ECO:0000259" key="4">
    <source>
        <dbReference type="Pfam" id="PF02449"/>
    </source>
</evidence>
<dbReference type="Gene3D" id="3.20.20.80">
    <property type="entry name" value="Glycosidases"/>
    <property type="match status" value="1"/>
</dbReference>
<dbReference type="RefSeq" id="WP_169670847.1">
    <property type="nucleotide sequence ID" value="NZ_JABBHF010000002.1"/>
</dbReference>
<dbReference type="InterPro" id="IPR013529">
    <property type="entry name" value="Glyco_hydro_42_N"/>
</dbReference>
<evidence type="ECO:0000313" key="6">
    <source>
        <dbReference type="Proteomes" id="UP000746690"/>
    </source>
</evidence>
<dbReference type="InterPro" id="IPR029062">
    <property type="entry name" value="Class_I_gatase-like"/>
</dbReference>
<protein>
    <recommendedName>
        <fullName evidence="4">Glycoside hydrolase family 42 N-terminal domain-containing protein</fullName>
    </recommendedName>
</protein>
<gene>
    <name evidence="5" type="ORF">HHX25_05165</name>
</gene>
<sequence length="739" mass="85669">MINAQSLGKQAKEKIKTLEKLIKVAEKKRINVLKEKTTIRTAEIFLTYADWDEKHIDKNVSFFEKAPIYKKEALKMAKHLPEFERKDVFIMLEEAIKHLQLVIDEKVFRQYAPMVDWGDVSLVDDQLMFEGKPVFLAGYVWKPNTKKLTEYHGNLDGFFMTPSYVEENGNLIPKIHNKLINKEDKSVGFVFMNHKSVPKWALDEYGDSLVLPTDRYTVYDIDNPGAKAFQKKLIKATVPYTANKKFSELGYMLCNEPHFYTQKTGDKLAWASGPVTEYTKAKFRDWLKEKHQDIEKLNKLWSTDFSDFKSVKIEIPIDTKNMGTPMWYDWSVFNMDRVTAWYQFLKSEILKHDEEAKVHLKIMPNLWTENQRVHGIDLEALTELSGIVGNDSGATHSRMWGAPKEWEEHYAFEWRELCMGFDFMKSVSPKKINFNSELHYLSTGSSRNLYLDPQYARATFWLAHIYGMTASQIWFWPRQEDGSIRYTGKGYAASNSQQPRVTNEVATTMIDLNANADVIMAMQRQRKPIRIYYSKASAINKKEHMDNIYHLYESMHFEGVPLGFATKSILQKQDHDNWDVLIIYKTPFVTQEEFGEIQKYIDRGGMVIIDSESLKYNEYGIPFAKTLKSEKKNLIIIDSHNDIKDKALSLIEEKGLTSGIVVEEKSAMDKKGCVWRVVKNKDGNDVLSVVNIGKSNAEISVLSKRKKRFICKDIINGIEVSTNPKLKPLEVFFVEIVYK</sequence>
<dbReference type="InterPro" id="IPR017853">
    <property type="entry name" value="GH"/>
</dbReference>
<evidence type="ECO:0000256" key="1">
    <source>
        <dbReference type="ARBA" id="ARBA00022801"/>
    </source>
</evidence>
<dbReference type="EMBL" id="JABBHF010000002">
    <property type="protein sequence ID" value="NMH86884.1"/>
    <property type="molecule type" value="Genomic_DNA"/>
</dbReference>
<comment type="caution">
    <text evidence="5">The sequence shown here is derived from an EMBL/GenBank/DDBJ whole genome shotgun (WGS) entry which is preliminary data.</text>
</comment>
<proteinExistence type="predicted"/>
<evidence type="ECO:0000313" key="5">
    <source>
        <dbReference type="EMBL" id="NMH86884.1"/>
    </source>
</evidence>
<keyword evidence="1" id="KW-0378">Hydrolase</keyword>
<keyword evidence="6" id="KW-1185">Reference proteome</keyword>
<keyword evidence="3" id="KW-0175">Coiled coil</keyword>
<dbReference type="SUPFAM" id="SSF51445">
    <property type="entry name" value="(Trans)glycosidases"/>
    <property type="match status" value="1"/>
</dbReference>
<dbReference type="Proteomes" id="UP000746690">
    <property type="component" value="Unassembled WGS sequence"/>
</dbReference>